<organism evidence="3 4">
    <name type="scientific">Actinophytocola oryzae</name>
    <dbReference type="NCBI Taxonomy" id="502181"/>
    <lineage>
        <taxon>Bacteria</taxon>
        <taxon>Bacillati</taxon>
        <taxon>Actinomycetota</taxon>
        <taxon>Actinomycetes</taxon>
        <taxon>Pseudonocardiales</taxon>
        <taxon>Pseudonocardiaceae</taxon>
    </lineage>
</organism>
<keyword evidence="1" id="KW-0175">Coiled coil</keyword>
<name>A0A4R7UW27_9PSEU</name>
<dbReference type="RefSeq" id="WP_133907925.1">
    <property type="nucleotide sequence ID" value="NZ_SOCP01000021.1"/>
</dbReference>
<protein>
    <submittedName>
        <fullName evidence="3">Uncharacterized protein</fullName>
    </submittedName>
</protein>
<dbReference type="Proteomes" id="UP000294927">
    <property type="component" value="Unassembled WGS sequence"/>
</dbReference>
<reference evidence="3 4" key="1">
    <citation type="submission" date="2019-03" db="EMBL/GenBank/DDBJ databases">
        <title>Genomic Encyclopedia of Archaeal and Bacterial Type Strains, Phase II (KMG-II): from individual species to whole genera.</title>
        <authorList>
            <person name="Goeker M."/>
        </authorList>
    </citation>
    <scope>NUCLEOTIDE SEQUENCE [LARGE SCALE GENOMIC DNA]</scope>
    <source>
        <strain evidence="3 4">DSM 45499</strain>
    </source>
</reference>
<gene>
    <name evidence="3" type="ORF">CLV71_12144</name>
</gene>
<evidence type="ECO:0000313" key="3">
    <source>
        <dbReference type="EMBL" id="TDV40978.1"/>
    </source>
</evidence>
<evidence type="ECO:0000256" key="1">
    <source>
        <dbReference type="SAM" id="Coils"/>
    </source>
</evidence>
<evidence type="ECO:0000256" key="2">
    <source>
        <dbReference type="SAM" id="MobiDB-lite"/>
    </source>
</evidence>
<dbReference type="EMBL" id="SOCP01000021">
    <property type="protein sequence ID" value="TDV40978.1"/>
    <property type="molecule type" value="Genomic_DNA"/>
</dbReference>
<comment type="caution">
    <text evidence="3">The sequence shown here is derived from an EMBL/GenBank/DDBJ whole genome shotgun (WGS) entry which is preliminary data.</text>
</comment>
<proteinExistence type="predicted"/>
<feature type="region of interest" description="Disordered" evidence="2">
    <location>
        <begin position="297"/>
        <end position="329"/>
    </location>
</feature>
<feature type="coiled-coil region" evidence="1">
    <location>
        <begin position="204"/>
        <end position="231"/>
    </location>
</feature>
<sequence length="329" mass="34886">MLQDRLARLAGESGATVALEAVETAANWAAAELAVVPGGPRPVAIGAVSALDRALRAVAGLRDRVGPLVTAAGLRDELRGELEAAVLEGDALGAEVSRLATEQRQLQGARQANERRRAEAVELAEAVAELRRVRRAAEGLPELRRLRDELAVLTRPVAGDVSQVEEGIAMRAAAVVETAGEVLASLPVPLAAAVEDVRVRTKQVDEARARLAEQRAKAARLGEEVAAVQREIAVEDDRILAQARRLEELRTGLSRKARRAGEVAGAHEPELAERANRLEVELGELAAHLTKLETEAGTLRDAAQRRSDGLTPIRLGDALRPNPPAGGAP</sequence>
<keyword evidence="4" id="KW-1185">Reference proteome</keyword>
<dbReference type="AlphaFoldDB" id="A0A4R7UW27"/>
<evidence type="ECO:0000313" key="4">
    <source>
        <dbReference type="Proteomes" id="UP000294927"/>
    </source>
</evidence>
<accession>A0A4R7UW27</accession>